<organism evidence="2">
    <name type="scientific">uncultured Microvirga sp</name>
    <dbReference type="NCBI Taxonomy" id="412392"/>
    <lineage>
        <taxon>Bacteria</taxon>
        <taxon>Pseudomonadati</taxon>
        <taxon>Pseudomonadota</taxon>
        <taxon>Alphaproteobacteria</taxon>
        <taxon>Hyphomicrobiales</taxon>
        <taxon>Methylobacteriaceae</taxon>
        <taxon>Microvirga</taxon>
        <taxon>environmental samples</taxon>
    </lineage>
</organism>
<protein>
    <submittedName>
        <fullName evidence="2">Uncharacterized protein</fullName>
    </submittedName>
</protein>
<feature type="compositionally biased region" description="Low complexity" evidence="1">
    <location>
        <begin position="38"/>
        <end position="54"/>
    </location>
</feature>
<proteinExistence type="predicted"/>
<sequence length="61" mass="5962">MDGNAMSSPAGAASAEEGKGTQRSNAVAKRRRVLFGPSTSGSPSLAAPSAALAGDDTERAA</sequence>
<reference evidence="2" key="1">
    <citation type="submission" date="2020-02" db="EMBL/GenBank/DDBJ databases">
        <authorList>
            <person name="Meier V. D."/>
        </authorList>
    </citation>
    <scope>NUCLEOTIDE SEQUENCE</scope>
    <source>
        <strain evidence="2">AVDCRST_MAG90</strain>
    </source>
</reference>
<feature type="compositionally biased region" description="Low complexity" evidence="1">
    <location>
        <begin position="1"/>
        <end position="15"/>
    </location>
</feature>
<evidence type="ECO:0000256" key="1">
    <source>
        <dbReference type="SAM" id="MobiDB-lite"/>
    </source>
</evidence>
<gene>
    <name evidence="2" type="ORF">AVDCRST_MAG90-850</name>
</gene>
<dbReference type="AlphaFoldDB" id="A0A6J4KZ65"/>
<feature type="region of interest" description="Disordered" evidence="1">
    <location>
        <begin position="1"/>
        <end position="61"/>
    </location>
</feature>
<accession>A0A6J4KZ65</accession>
<name>A0A6J4KZ65_9HYPH</name>
<evidence type="ECO:0000313" key="2">
    <source>
        <dbReference type="EMBL" id="CAA9317887.1"/>
    </source>
</evidence>
<dbReference type="EMBL" id="CADCUC010000163">
    <property type="protein sequence ID" value="CAA9317887.1"/>
    <property type="molecule type" value="Genomic_DNA"/>
</dbReference>